<evidence type="ECO:0000313" key="16">
    <source>
        <dbReference type="EMBL" id="EKE73009.1"/>
    </source>
</evidence>
<dbReference type="InterPro" id="IPR000014">
    <property type="entry name" value="PAS"/>
</dbReference>
<dbReference type="Pfam" id="PF05231">
    <property type="entry name" value="MASE1"/>
    <property type="match status" value="1"/>
</dbReference>
<dbReference type="PATRIC" id="fig|745411.4.peg.2029"/>
<dbReference type="NCBIfam" id="TIGR00254">
    <property type="entry name" value="GGDEF"/>
    <property type="match status" value="1"/>
</dbReference>
<evidence type="ECO:0000256" key="10">
    <source>
        <dbReference type="SAM" id="Coils"/>
    </source>
</evidence>
<evidence type="ECO:0000259" key="12">
    <source>
        <dbReference type="PROSITE" id="PS50112"/>
    </source>
</evidence>
<accession>K2JRE0</accession>
<keyword evidence="10" id="KW-0175">Coiled coil</keyword>
<protein>
    <recommendedName>
        <fullName evidence="4">diguanylate cyclase</fullName>
        <ecNumber evidence="4">2.7.7.65</ecNumber>
    </recommendedName>
</protein>
<dbReference type="SMART" id="SM01079">
    <property type="entry name" value="CHASE"/>
    <property type="match status" value="1"/>
</dbReference>
<dbReference type="SMART" id="SM00267">
    <property type="entry name" value="GGDEF"/>
    <property type="match status" value="1"/>
</dbReference>
<evidence type="ECO:0000313" key="17">
    <source>
        <dbReference type="Proteomes" id="UP000006755"/>
    </source>
</evidence>
<feature type="domain" description="PAC" evidence="13">
    <location>
        <begin position="574"/>
        <end position="631"/>
    </location>
</feature>
<evidence type="ECO:0000256" key="1">
    <source>
        <dbReference type="ARBA" id="ARBA00001946"/>
    </source>
</evidence>
<keyword evidence="8 11" id="KW-0472">Membrane</keyword>
<reference evidence="16 17" key="1">
    <citation type="journal article" date="2012" name="J. Bacteriol.">
        <title>Genome Sequence of Gallaecimonas xiamenensis Type Strain 3-C-1.</title>
        <authorList>
            <person name="Lai Q."/>
            <person name="Wang L."/>
            <person name="Wang W."/>
            <person name="Shao Z."/>
        </authorList>
    </citation>
    <scope>NUCLEOTIDE SEQUENCE [LARGE SCALE GENOMIC DNA]</scope>
    <source>
        <strain evidence="16 17">3-C-1</strain>
    </source>
</reference>
<dbReference type="Pfam" id="PF08448">
    <property type="entry name" value="PAS_4"/>
    <property type="match status" value="1"/>
</dbReference>
<dbReference type="PANTHER" id="PTHR45138">
    <property type="entry name" value="REGULATORY COMPONENTS OF SENSORY TRANSDUCTION SYSTEM"/>
    <property type="match status" value="1"/>
</dbReference>
<feature type="domain" description="PAS" evidence="12">
    <location>
        <begin position="505"/>
        <end position="576"/>
    </location>
</feature>
<gene>
    <name evidence="16" type="ORF">B3C1_10347</name>
</gene>
<evidence type="ECO:0000256" key="3">
    <source>
        <dbReference type="ARBA" id="ARBA00004665"/>
    </source>
</evidence>
<dbReference type="Pfam" id="PF03924">
    <property type="entry name" value="CHASE"/>
    <property type="match status" value="1"/>
</dbReference>
<dbReference type="InterPro" id="IPR013656">
    <property type="entry name" value="PAS_4"/>
</dbReference>
<dbReference type="CDD" id="cd00130">
    <property type="entry name" value="PAS"/>
    <property type="match status" value="1"/>
</dbReference>
<dbReference type="GO" id="GO:0007165">
    <property type="term" value="P:signal transduction"/>
    <property type="evidence" value="ECO:0007669"/>
    <property type="project" value="UniProtKB-ARBA"/>
</dbReference>
<dbReference type="PROSITE" id="PS50112">
    <property type="entry name" value="PAS"/>
    <property type="match status" value="1"/>
</dbReference>
<comment type="cofactor">
    <cofactor evidence="1">
        <name>Mg(2+)</name>
        <dbReference type="ChEBI" id="CHEBI:18420"/>
    </cofactor>
</comment>
<feature type="domain" description="GGDEF" evidence="15">
    <location>
        <begin position="684"/>
        <end position="822"/>
    </location>
</feature>
<dbReference type="Proteomes" id="UP000006755">
    <property type="component" value="Unassembled WGS sequence"/>
</dbReference>
<dbReference type="EMBL" id="AMRI01000013">
    <property type="protein sequence ID" value="EKE73009.1"/>
    <property type="molecule type" value="Genomic_DNA"/>
</dbReference>
<dbReference type="Gene3D" id="3.30.450.20">
    <property type="entry name" value="PAS domain"/>
    <property type="match status" value="1"/>
</dbReference>
<dbReference type="PROSITE" id="PS50839">
    <property type="entry name" value="CHASE"/>
    <property type="match status" value="1"/>
</dbReference>
<evidence type="ECO:0000259" key="15">
    <source>
        <dbReference type="PROSITE" id="PS50887"/>
    </source>
</evidence>
<feature type="transmembrane region" description="Helical" evidence="11">
    <location>
        <begin position="106"/>
        <end position="125"/>
    </location>
</feature>
<dbReference type="GO" id="GO:0005886">
    <property type="term" value="C:plasma membrane"/>
    <property type="evidence" value="ECO:0007669"/>
    <property type="project" value="UniProtKB-SubCell"/>
</dbReference>
<evidence type="ECO:0000256" key="6">
    <source>
        <dbReference type="ARBA" id="ARBA00022692"/>
    </source>
</evidence>
<feature type="coiled-coil region" evidence="10">
    <location>
        <begin position="629"/>
        <end position="656"/>
    </location>
</feature>
<dbReference type="InterPro" id="IPR000700">
    <property type="entry name" value="PAS-assoc_C"/>
</dbReference>
<dbReference type="InterPro" id="IPR050469">
    <property type="entry name" value="Diguanylate_Cyclase"/>
</dbReference>
<evidence type="ECO:0000256" key="8">
    <source>
        <dbReference type="ARBA" id="ARBA00023136"/>
    </source>
</evidence>
<feature type="transmembrane region" description="Helical" evidence="11">
    <location>
        <begin position="137"/>
        <end position="158"/>
    </location>
</feature>
<dbReference type="GO" id="GO:1902201">
    <property type="term" value="P:negative regulation of bacterial-type flagellum-dependent cell motility"/>
    <property type="evidence" value="ECO:0007669"/>
    <property type="project" value="TreeGrafter"/>
</dbReference>
<dbReference type="SUPFAM" id="SSF55073">
    <property type="entry name" value="Nucleotide cyclase"/>
    <property type="match status" value="1"/>
</dbReference>
<evidence type="ECO:0000256" key="5">
    <source>
        <dbReference type="ARBA" id="ARBA00022475"/>
    </source>
</evidence>
<dbReference type="Gene3D" id="3.30.70.270">
    <property type="match status" value="1"/>
</dbReference>
<dbReference type="InterPro" id="IPR000160">
    <property type="entry name" value="GGDEF_dom"/>
</dbReference>
<evidence type="ECO:0000259" key="14">
    <source>
        <dbReference type="PROSITE" id="PS50839"/>
    </source>
</evidence>
<dbReference type="GO" id="GO:0052621">
    <property type="term" value="F:diguanylate cyclase activity"/>
    <property type="evidence" value="ECO:0007669"/>
    <property type="project" value="UniProtKB-EC"/>
</dbReference>
<dbReference type="SMART" id="SM00091">
    <property type="entry name" value="PAS"/>
    <property type="match status" value="1"/>
</dbReference>
<dbReference type="InterPro" id="IPR029787">
    <property type="entry name" value="Nucleotide_cyclase"/>
</dbReference>
<evidence type="ECO:0000256" key="2">
    <source>
        <dbReference type="ARBA" id="ARBA00004651"/>
    </source>
</evidence>
<evidence type="ECO:0000256" key="9">
    <source>
        <dbReference type="ARBA" id="ARBA00034247"/>
    </source>
</evidence>
<feature type="transmembrane region" description="Helical" evidence="11">
    <location>
        <begin position="6"/>
        <end position="26"/>
    </location>
</feature>
<dbReference type="Gene3D" id="3.30.450.350">
    <property type="entry name" value="CHASE domain"/>
    <property type="match status" value="1"/>
</dbReference>
<dbReference type="PROSITE" id="PS50113">
    <property type="entry name" value="PAC"/>
    <property type="match status" value="1"/>
</dbReference>
<keyword evidence="6 11" id="KW-0812">Transmembrane</keyword>
<dbReference type="FunFam" id="3.30.70.270:FF:000001">
    <property type="entry name" value="Diguanylate cyclase domain protein"/>
    <property type="match status" value="1"/>
</dbReference>
<dbReference type="NCBIfam" id="TIGR00229">
    <property type="entry name" value="sensory_box"/>
    <property type="match status" value="1"/>
</dbReference>
<comment type="pathway">
    <text evidence="3">Purine metabolism; 3',5'-cyclic di-GMP biosynthesis.</text>
</comment>
<dbReference type="Pfam" id="PF00990">
    <property type="entry name" value="GGDEF"/>
    <property type="match status" value="1"/>
</dbReference>
<dbReference type="PROSITE" id="PS50887">
    <property type="entry name" value="GGDEF"/>
    <property type="match status" value="1"/>
</dbReference>
<keyword evidence="17" id="KW-1185">Reference proteome</keyword>
<keyword evidence="5" id="KW-1003">Cell membrane</keyword>
<dbReference type="PANTHER" id="PTHR45138:SF9">
    <property type="entry name" value="DIGUANYLATE CYCLASE DGCM-RELATED"/>
    <property type="match status" value="1"/>
</dbReference>
<dbReference type="EC" id="2.7.7.65" evidence="4"/>
<dbReference type="InterPro" id="IPR006189">
    <property type="entry name" value="CHASE_dom"/>
</dbReference>
<dbReference type="STRING" id="745411.B3C1_10347"/>
<dbReference type="InterPro" id="IPR043128">
    <property type="entry name" value="Rev_trsase/Diguanyl_cyclase"/>
</dbReference>
<feature type="transmembrane region" description="Helical" evidence="11">
    <location>
        <begin position="456"/>
        <end position="483"/>
    </location>
</feature>
<proteinExistence type="predicted"/>
<evidence type="ECO:0000256" key="4">
    <source>
        <dbReference type="ARBA" id="ARBA00012528"/>
    </source>
</evidence>
<name>K2JRE0_9GAMM</name>
<evidence type="ECO:0000259" key="13">
    <source>
        <dbReference type="PROSITE" id="PS50113"/>
    </source>
</evidence>
<comment type="subcellular location">
    <subcellularLocation>
        <location evidence="2">Cell membrane</location>
        <topology evidence="2">Multi-pass membrane protein</topology>
    </subcellularLocation>
</comment>
<dbReference type="CDD" id="cd01949">
    <property type="entry name" value="GGDEF"/>
    <property type="match status" value="1"/>
</dbReference>
<feature type="transmembrane region" description="Helical" evidence="11">
    <location>
        <begin position="63"/>
        <end position="85"/>
    </location>
</feature>
<evidence type="ECO:0000256" key="7">
    <source>
        <dbReference type="ARBA" id="ARBA00022989"/>
    </source>
</evidence>
<dbReference type="GO" id="GO:0043709">
    <property type="term" value="P:cell adhesion involved in single-species biofilm formation"/>
    <property type="evidence" value="ECO:0007669"/>
    <property type="project" value="TreeGrafter"/>
</dbReference>
<dbReference type="AlphaFoldDB" id="K2JRE0"/>
<dbReference type="InterPro" id="IPR035965">
    <property type="entry name" value="PAS-like_dom_sf"/>
</dbReference>
<organism evidence="16 17">
    <name type="scientific">Gallaecimonas xiamenensis 3-C-1</name>
    <dbReference type="NCBI Taxonomy" id="745411"/>
    <lineage>
        <taxon>Bacteria</taxon>
        <taxon>Pseudomonadati</taxon>
        <taxon>Pseudomonadota</taxon>
        <taxon>Gammaproteobacteria</taxon>
        <taxon>Enterobacterales</taxon>
        <taxon>Gallaecimonadaceae</taxon>
        <taxon>Gallaecimonas</taxon>
    </lineage>
</organism>
<dbReference type="SUPFAM" id="SSF55785">
    <property type="entry name" value="PYP-like sensor domain (PAS domain)"/>
    <property type="match status" value="1"/>
</dbReference>
<feature type="domain" description="CHASE" evidence="14">
    <location>
        <begin position="230"/>
        <end position="393"/>
    </location>
</feature>
<keyword evidence="7 11" id="KW-1133">Transmembrane helix</keyword>
<feature type="transmembrane region" description="Helical" evidence="11">
    <location>
        <begin position="165"/>
        <end position="184"/>
    </location>
</feature>
<dbReference type="InterPro" id="IPR007895">
    <property type="entry name" value="MASE1"/>
</dbReference>
<evidence type="ECO:0000256" key="11">
    <source>
        <dbReference type="SAM" id="Phobius"/>
    </source>
</evidence>
<comment type="caution">
    <text evidence="16">The sequence shown here is derived from an EMBL/GenBank/DDBJ whole genome shotgun (WGS) entry which is preliminary data.</text>
</comment>
<comment type="catalytic activity">
    <reaction evidence="9">
        <text>2 GTP = 3',3'-c-di-GMP + 2 diphosphate</text>
        <dbReference type="Rhea" id="RHEA:24898"/>
        <dbReference type="ChEBI" id="CHEBI:33019"/>
        <dbReference type="ChEBI" id="CHEBI:37565"/>
        <dbReference type="ChEBI" id="CHEBI:58805"/>
        <dbReference type="EC" id="2.7.7.65"/>
    </reaction>
</comment>
<dbReference type="InterPro" id="IPR042240">
    <property type="entry name" value="CHASE_sf"/>
</dbReference>
<sequence>MGIQLALPPGYASPIWPAAGVALVALLTWGHRIWPGIFFGSFLTNALVVGQPEALLSGLWSAWLVPLAIASGATLQGLFGAWLLAYKRRWQLATLGEILQLMGKGALLSSVVAASIGQVTLSLAGVNPPGVALTGWLTWWTGDAMGVALLSPFILLWANRPGRSRLLWTGLTMVMLVAGLLWSTQQIASSQRSRVGLELQRQSDVLAAAVQSRTDHYLNSLTGLAQIFRSSEHVSRLEFHRAASELLQEMPGLRALEWVPRVAHQERLAMEEKASSELGRAFHFTVQGPDGKMIPAPPTAFYYPIYYLEPLEGNERALGYAPGSHPGREAAMTRAMVSGRTSLSDVLSLVQSKNGKSFLAFRAVRHADGTMMGYVLAVIDANSVLSGALNAIAQSPLQMSAQDKASQQYFLPPPSEDFDTGQGLWVERSLSSGGREWLLRFHYPDYYVLTQANAGLWLILVGGLLLVSVVGCTVLLVTGQAFVIGKQVRLRTRELEQANQRIRERERFLGSLVENLPLTLQVKNADDLTYVQVNRAAEDLLGRSRDQLIDSSDRDLLPEAEAEATIASDRAAIHSGRLQLVDKEAFTTPNGVRWLRTRKVPLCDDEQQVRHLLILREDITEALINEDQVRELNRALSERNHELAEVNQRLEQLSRIDALTQLVNRRIFDQELEEEWLRCARQSQPLTVLMIDIDFFKRFNDSAGHLEGDRCLQQVAFLLMSSVRRAGDVVARYGGEEFAMILPGSGLLEAKGLANKIQANIRQAAIRHPDSPISSWVTLSIGIASGYPSGDLKGVKPLLEQADKALYQAKEGGRDRYQCVQVEGQRQKVF</sequence>
<dbReference type="eggNOG" id="COG3706">
    <property type="taxonomic scope" value="Bacteria"/>
</dbReference>